<reference evidence="1 2" key="1">
    <citation type="submission" date="2018-03" db="EMBL/GenBank/DDBJ databases">
        <title>Comparative genomics illustrates the genes involved in a hyperalkaliphilic mechanisms of Serpentinomonas isolated from highly-alkaline calcium-rich serpentinized springs.</title>
        <authorList>
            <person name="Suzuki S."/>
            <person name="Ishii S."/>
            <person name="Walworth N."/>
            <person name="Bird L."/>
            <person name="Kuenen J.G."/>
            <person name="Nealson K.H."/>
        </authorList>
    </citation>
    <scope>NUCLEOTIDE SEQUENCE [LARGE SCALE GENOMIC DNA]</scope>
    <source>
        <strain evidence="1 2">P1</strain>
    </source>
</reference>
<dbReference type="AlphaFoldDB" id="A0A2S9K9V6"/>
<name>A0A2S9K9V6_9BURK</name>
<organism evidence="1 2">
    <name type="scientific">Malikia granosa</name>
    <dbReference type="NCBI Taxonomy" id="263067"/>
    <lineage>
        <taxon>Bacteria</taxon>
        <taxon>Pseudomonadati</taxon>
        <taxon>Pseudomonadota</taxon>
        <taxon>Betaproteobacteria</taxon>
        <taxon>Burkholderiales</taxon>
        <taxon>Comamonadaceae</taxon>
        <taxon>Malikia</taxon>
    </lineage>
</organism>
<accession>A0A2S9K9V6</accession>
<protein>
    <submittedName>
        <fullName evidence="1">Uncharacterized protein</fullName>
    </submittedName>
</protein>
<dbReference type="Proteomes" id="UP000238589">
    <property type="component" value="Unassembled WGS sequence"/>
</dbReference>
<comment type="caution">
    <text evidence="1">The sequence shown here is derived from an EMBL/GenBank/DDBJ whole genome shotgun (WGS) entry which is preliminary data.</text>
</comment>
<keyword evidence="2" id="KW-1185">Reference proteome</keyword>
<sequence>MDRCAAGAGAAGVGGRDAAGAADFAGTAIGAGALVGRLAGLAGSSGASVLTTMPAWQLAARPSASPAPSQCLLADPVGKMFILSSLSDRRPWLVIRRLPRQVVPLHPVAQRL</sequence>
<dbReference type="EMBL" id="PVLQ01000001">
    <property type="protein sequence ID" value="PRD67197.1"/>
    <property type="molecule type" value="Genomic_DNA"/>
</dbReference>
<evidence type="ECO:0000313" key="2">
    <source>
        <dbReference type="Proteomes" id="UP000238589"/>
    </source>
</evidence>
<evidence type="ECO:0000313" key="1">
    <source>
        <dbReference type="EMBL" id="PRD67197.1"/>
    </source>
</evidence>
<gene>
    <name evidence="1" type="ORF">C6P64_00065</name>
</gene>
<proteinExistence type="predicted"/>